<dbReference type="SUPFAM" id="SSF52540">
    <property type="entry name" value="P-loop containing nucleoside triphosphate hydrolases"/>
    <property type="match status" value="1"/>
</dbReference>
<feature type="domain" description="Winged helix-turn-helix" evidence="2">
    <location>
        <begin position="228"/>
        <end position="303"/>
    </location>
</feature>
<evidence type="ECO:0000259" key="2">
    <source>
        <dbReference type="Pfam" id="PF25872"/>
    </source>
</evidence>
<protein>
    <recommendedName>
        <fullName evidence="5">LuxR family transcriptional regulator</fullName>
    </recommendedName>
</protein>
<dbReference type="Pfam" id="PF13401">
    <property type="entry name" value="AAA_22"/>
    <property type="match status" value="1"/>
</dbReference>
<dbReference type="Proteomes" id="UP000465302">
    <property type="component" value="Unassembled WGS sequence"/>
</dbReference>
<dbReference type="Gene3D" id="1.25.40.10">
    <property type="entry name" value="Tetratricopeptide repeat domain"/>
    <property type="match status" value="1"/>
</dbReference>
<dbReference type="SMART" id="SM00028">
    <property type="entry name" value="TPR"/>
    <property type="match status" value="2"/>
</dbReference>
<dbReference type="EMBL" id="BLKS01000003">
    <property type="protein sequence ID" value="GFG55056.1"/>
    <property type="molecule type" value="Genomic_DNA"/>
</dbReference>
<evidence type="ECO:0000313" key="4">
    <source>
        <dbReference type="Proteomes" id="UP000465302"/>
    </source>
</evidence>
<dbReference type="InterPro" id="IPR019734">
    <property type="entry name" value="TPR_rpt"/>
</dbReference>
<gene>
    <name evidence="3" type="ORF">MAGR_64970</name>
</gene>
<dbReference type="AlphaFoldDB" id="A0A7I9WCU7"/>
<dbReference type="InterPro" id="IPR058852">
    <property type="entry name" value="HTH_77"/>
</dbReference>
<evidence type="ECO:0008006" key="5">
    <source>
        <dbReference type="Google" id="ProtNLM"/>
    </source>
</evidence>
<name>A0A7I9WCU7_MYCAG</name>
<accession>A0A7I9WCU7</accession>
<feature type="domain" description="ORC1/DEAH AAA+ ATPase" evidence="1">
    <location>
        <begin position="7"/>
        <end position="103"/>
    </location>
</feature>
<dbReference type="InterPro" id="IPR011990">
    <property type="entry name" value="TPR-like_helical_dom_sf"/>
</dbReference>
<dbReference type="InterPro" id="IPR027417">
    <property type="entry name" value="P-loop_NTPase"/>
</dbReference>
<dbReference type="GO" id="GO:0016887">
    <property type="term" value="F:ATP hydrolysis activity"/>
    <property type="evidence" value="ECO:0007669"/>
    <property type="project" value="InterPro"/>
</dbReference>
<evidence type="ECO:0000259" key="1">
    <source>
        <dbReference type="Pfam" id="PF13401"/>
    </source>
</evidence>
<sequence length="780" mass="84123">MRTLLGGNRLVTLTGAGGSGKTRLAIQVAHELDDHVGYVDLAPITDSELVPVAVIRALGLPDQPGRTGTNTLRRFIADRTMLLLLDNCEHLLDASGELIATLLDACPRLTVLTTSREPIGLDGEVTWRVPSLSLTDEAVELFTDRARRVRSGFTATDSDAATVIEICKRLDGMPLAIELAAARVRSLSLNEILDGLHDRFRLLTGGSRRAVRRQQSLGASVDWSHALLTESERILFRRLAAFMGGFDLAAAQEVCSGDGLPRHQILDQLALLVDKSLVVAETSSGATRYRLLETIRQYALEKLGESGEADAVRDHHRDHYTSMALGFDAVTPADYEPLLSRAEIEIDNLRAAFAWSIEHGQLDRALELVCALHPLWQLRGRPQEGLTWFDTAFNEMDAWADEIDPAVRARALADNAVLRSLTASISGIPQAEKALAIARELDDRALIARALTACIGAAAFDIEAGRPYVAEAIEVARELGDKWRLSQILAWQAYRAGLTGHPVIMAAAGEEGQALADEVGDWFISRMCRFWGSAVGRFERGAVGEAAALLRELLSDADASSDMFHSFICRVGLGNALLLMGQYDEARVFAQQAVDAAPELGPFLALWAYAPLARVALMQGDMVAAAAANDVVLQQIAAQPEVVIANVMPMVEFAFVQGDLTTARARADETVSVMTGWHRASALVTRAHVALAQGELNRAEADARDALISAVEIEAFQVVPDALEILVEVGGAAANHRDAARLAGASSAIRRAQGGTVRLRIYDPPYEAALAAIREALGAC</sequence>
<dbReference type="PANTHER" id="PTHR47691">
    <property type="entry name" value="REGULATOR-RELATED"/>
    <property type="match status" value="1"/>
</dbReference>
<proteinExistence type="predicted"/>
<dbReference type="InterPro" id="IPR049945">
    <property type="entry name" value="AAA_22"/>
</dbReference>
<comment type="caution">
    <text evidence="3">The sequence shown here is derived from an EMBL/GenBank/DDBJ whole genome shotgun (WGS) entry which is preliminary data.</text>
</comment>
<organism evidence="3 4">
    <name type="scientific">Mycolicibacterium agri</name>
    <name type="common">Mycobacterium agri</name>
    <dbReference type="NCBI Taxonomy" id="36811"/>
    <lineage>
        <taxon>Bacteria</taxon>
        <taxon>Bacillati</taxon>
        <taxon>Actinomycetota</taxon>
        <taxon>Actinomycetes</taxon>
        <taxon>Mycobacteriales</taxon>
        <taxon>Mycobacteriaceae</taxon>
        <taxon>Mycolicibacterium</taxon>
    </lineage>
</organism>
<reference evidence="3 4" key="1">
    <citation type="journal article" date="2019" name="Emerg. Microbes Infect.">
        <title>Comprehensive subspecies identification of 175 nontuberculous mycobacteria species based on 7547 genomic profiles.</title>
        <authorList>
            <person name="Matsumoto Y."/>
            <person name="Kinjo T."/>
            <person name="Motooka D."/>
            <person name="Nabeya D."/>
            <person name="Jung N."/>
            <person name="Uechi K."/>
            <person name="Horii T."/>
            <person name="Iida T."/>
            <person name="Fujita J."/>
            <person name="Nakamura S."/>
        </authorList>
    </citation>
    <scope>NUCLEOTIDE SEQUENCE [LARGE SCALE GENOMIC DNA]</scope>
    <source>
        <strain evidence="3 4">JCM 6377</strain>
    </source>
</reference>
<evidence type="ECO:0000313" key="3">
    <source>
        <dbReference type="EMBL" id="GFG55056.1"/>
    </source>
</evidence>
<dbReference type="Gene3D" id="3.40.50.300">
    <property type="entry name" value="P-loop containing nucleotide triphosphate hydrolases"/>
    <property type="match status" value="1"/>
</dbReference>
<dbReference type="Pfam" id="PF25872">
    <property type="entry name" value="HTH_77"/>
    <property type="match status" value="1"/>
</dbReference>
<dbReference type="PANTHER" id="PTHR47691:SF3">
    <property type="entry name" value="HTH-TYPE TRANSCRIPTIONAL REGULATOR RV0890C-RELATED"/>
    <property type="match status" value="1"/>
</dbReference>
<dbReference type="SUPFAM" id="SSF48452">
    <property type="entry name" value="TPR-like"/>
    <property type="match status" value="1"/>
</dbReference>